<keyword evidence="3" id="KW-1185">Reference proteome</keyword>
<evidence type="ECO:0000313" key="3">
    <source>
        <dbReference type="Proteomes" id="UP000218054"/>
    </source>
</evidence>
<gene>
    <name evidence="2" type="ORF">CK623_03280</name>
    <name evidence="1" type="ORF">CK625_01425</name>
</gene>
<accession>A0A2A2AKE8</accession>
<reference evidence="3 4" key="1">
    <citation type="submission" date="2017-08" db="EMBL/GenBank/DDBJ databases">
        <title>WGS of Clinical strains of the CDC Group NO-1 linked to zoonotic infections in humans.</title>
        <authorList>
            <person name="Bernier A.-M."/>
            <person name="Bernard K."/>
        </authorList>
    </citation>
    <scope>NUCLEOTIDE SEQUENCE [LARGE SCALE GENOMIC DNA]</scope>
    <source>
        <strain evidence="1 3">NML00-0135</strain>
        <strain evidence="2 4">NML79-0751</strain>
    </source>
</reference>
<organism evidence="2 4">
    <name type="scientific">Vandammella animalimorsus</name>
    <dbReference type="NCBI Taxonomy" id="2029117"/>
    <lineage>
        <taxon>Bacteria</taxon>
        <taxon>Pseudomonadati</taxon>
        <taxon>Pseudomonadota</taxon>
        <taxon>Betaproteobacteria</taxon>
        <taxon>Burkholderiales</taxon>
        <taxon>Comamonadaceae</taxon>
        <taxon>Vandammella</taxon>
    </lineage>
</organism>
<evidence type="ECO:0000313" key="4">
    <source>
        <dbReference type="Proteomes" id="UP000218644"/>
    </source>
</evidence>
<sequence>MSVGTSLYNAPNNAHLAGQCLARAGQTEDRQEATMDVLSALVHGAEGFAGMGGVLAPASAARSGPKTAIPTPSG</sequence>
<dbReference type="AlphaFoldDB" id="A0A2A2AT00"/>
<dbReference type="EMBL" id="NSJD01000003">
    <property type="protein sequence ID" value="PAT40824.1"/>
    <property type="molecule type" value="Genomic_DNA"/>
</dbReference>
<proteinExistence type="predicted"/>
<dbReference type="Proteomes" id="UP000218644">
    <property type="component" value="Unassembled WGS sequence"/>
</dbReference>
<dbReference type="EMBL" id="NSJB01000001">
    <property type="protein sequence ID" value="PAT38198.1"/>
    <property type="molecule type" value="Genomic_DNA"/>
</dbReference>
<comment type="caution">
    <text evidence="2">The sequence shown here is derived from an EMBL/GenBank/DDBJ whole genome shotgun (WGS) entry which is preliminary data.</text>
</comment>
<accession>A0A2A2AT00</accession>
<evidence type="ECO:0000313" key="1">
    <source>
        <dbReference type="EMBL" id="PAT38198.1"/>
    </source>
</evidence>
<protein>
    <submittedName>
        <fullName evidence="2">Uncharacterized protein</fullName>
    </submittedName>
</protein>
<dbReference type="Proteomes" id="UP000218054">
    <property type="component" value="Unassembled WGS sequence"/>
</dbReference>
<name>A0A2A2AT00_9BURK</name>
<evidence type="ECO:0000313" key="2">
    <source>
        <dbReference type="EMBL" id="PAT40824.1"/>
    </source>
</evidence>